<dbReference type="Proteomes" id="UP000503540">
    <property type="component" value="Chromosome"/>
</dbReference>
<protein>
    <submittedName>
        <fullName evidence="1">Uncharacterized protein</fullName>
    </submittedName>
</protein>
<dbReference type="AlphaFoldDB" id="A0A6G9YK97"/>
<gene>
    <name evidence="1" type="ORF">F5544_28645</name>
</gene>
<evidence type="ECO:0000313" key="1">
    <source>
        <dbReference type="EMBL" id="QIS13580.1"/>
    </source>
</evidence>
<accession>A0A6G9YK97</accession>
<reference evidence="1 2" key="1">
    <citation type="journal article" date="2019" name="ACS Chem. Biol.">
        <title>Identification and Mobilization of a Cryptic Antibiotic Biosynthesis Gene Locus from a Human-Pathogenic Nocardia Isolate.</title>
        <authorList>
            <person name="Herisse M."/>
            <person name="Ishida K."/>
            <person name="Porter J.L."/>
            <person name="Howden B."/>
            <person name="Hertweck C."/>
            <person name="Stinear T.P."/>
            <person name="Pidot S.J."/>
        </authorList>
    </citation>
    <scope>NUCLEOTIDE SEQUENCE [LARGE SCALE GENOMIC DNA]</scope>
    <source>
        <strain evidence="1 2">AUSMDU00012717</strain>
    </source>
</reference>
<name>A0A6G9YK97_9NOCA</name>
<dbReference type="RefSeq" id="WP_167476097.1">
    <property type="nucleotide sequence ID" value="NZ_CP046172.1"/>
</dbReference>
<evidence type="ECO:0000313" key="2">
    <source>
        <dbReference type="Proteomes" id="UP000503540"/>
    </source>
</evidence>
<proteinExistence type="predicted"/>
<dbReference type="EMBL" id="CP046172">
    <property type="protein sequence ID" value="QIS13580.1"/>
    <property type="molecule type" value="Genomic_DNA"/>
</dbReference>
<dbReference type="KEGG" id="nah:F5544_28645"/>
<organism evidence="1 2">
    <name type="scientific">Nocardia arthritidis</name>
    <dbReference type="NCBI Taxonomy" id="228602"/>
    <lineage>
        <taxon>Bacteria</taxon>
        <taxon>Bacillati</taxon>
        <taxon>Actinomycetota</taxon>
        <taxon>Actinomycetes</taxon>
        <taxon>Mycobacteriales</taxon>
        <taxon>Nocardiaceae</taxon>
        <taxon>Nocardia</taxon>
    </lineage>
</organism>
<sequence>MAPINQPTNLVDEIAALRREVAELRKRSDAGAVAVAVQFVRTRQQDAPVVTSAAFETVWMADLVVTHTGLEITTSDGCDPGTTGEGQIVLESSGSSTVVADWLCKPGPNVVRRGPFPLTGARSRVSLRYRRTGGTGIVYAAVLGAVQYQI</sequence>
<keyword evidence="2" id="KW-1185">Reference proteome</keyword>